<keyword evidence="4 7" id="KW-0812">Transmembrane</keyword>
<protein>
    <submittedName>
        <fullName evidence="10">Cation diffusion facilitator family transporter</fullName>
    </submittedName>
</protein>
<dbReference type="FunFam" id="1.20.1510.10:FF:000006">
    <property type="entry name" value="Divalent cation efflux transporter"/>
    <property type="match status" value="1"/>
</dbReference>
<dbReference type="GO" id="GO:0016020">
    <property type="term" value="C:membrane"/>
    <property type="evidence" value="ECO:0007669"/>
    <property type="project" value="UniProtKB-SubCell"/>
</dbReference>
<evidence type="ECO:0000259" key="8">
    <source>
        <dbReference type="Pfam" id="PF01545"/>
    </source>
</evidence>
<feature type="transmembrane region" description="Helical" evidence="7">
    <location>
        <begin position="52"/>
        <end position="69"/>
    </location>
</feature>
<dbReference type="RefSeq" id="WP_092368058.1">
    <property type="nucleotide sequence ID" value="NZ_CATZMQ010000007.1"/>
</dbReference>
<dbReference type="STRING" id="460384.SAMN05216313_12533"/>
<dbReference type="Gene3D" id="3.30.70.1350">
    <property type="entry name" value="Cation efflux protein, cytoplasmic domain"/>
    <property type="match status" value="1"/>
</dbReference>
<comment type="subcellular location">
    <subcellularLocation>
        <location evidence="1">Membrane</location>
        <topology evidence="1">Multi-pass membrane protein</topology>
    </subcellularLocation>
</comment>
<name>A0A1I0IZJ5_9FIRM</name>
<dbReference type="InterPro" id="IPR058533">
    <property type="entry name" value="Cation_efflux_TM"/>
</dbReference>
<dbReference type="InterPro" id="IPR002524">
    <property type="entry name" value="Cation_efflux"/>
</dbReference>
<dbReference type="SUPFAM" id="SSF160240">
    <property type="entry name" value="Cation efflux protein cytoplasmic domain-like"/>
    <property type="match status" value="1"/>
</dbReference>
<organism evidence="10 11">
    <name type="scientific">Enterocloster lavalensis</name>
    <dbReference type="NCBI Taxonomy" id="460384"/>
    <lineage>
        <taxon>Bacteria</taxon>
        <taxon>Bacillati</taxon>
        <taxon>Bacillota</taxon>
        <taxon>Clostridia</taxon>
        <taxon>Lachnospirales</taxon>
        <taxon>Lachnospiraceae</taxon>
        <taxon>Enterocloster</taxon>
    </lineage>
</organism>
<gene>
    <name evidence="10" type="ORF">SAMN05216313_12533</name>
</gene>
<dbReference type="EMBL" id="FOIM01000025">
    <property type="protein sequence ID" value="SEU02897.1"/>
    <property type="molecule type" value="Genomic_DNA"/>
</dbReference>
<evidence type="ECO:0000256" key="7">
    <source>
        <dbReference type="SAM" id="Phobius"/>
    </source>
</evidence>
<dbReference type="PANTHER" id="PTHR43840">
    <property type="entry name" value="MITOCHONDRIAL METAL TRANSPORTER 1-RELATED"/>
    <property type="match status" value="1"/>
</dbReference>
<feature type="transmembrane region" description="Helical" evidence="7">
    <location>
        <begin position="192"/>
        <end position="209"/>
    </location>
</feature>
<dbReference type="InterPro" id="IPR050291">
    <property type="entry name" value="CDF_Transporter"/>
</dbReference>
<dbReference type="GO" id="GO:0008324">
    <property type="term" value="F:monoatomic cation transmembrane transporter activity"/>
    <property type="evidence" value="ECO:0007669"/>
    <property type="project" value="InterPro"/>
</dbReference>
<evidence type="ECO:0000256" key="1">
    <source>
        <dbReference type="ARBA" id="ARBA00004141"/>
    </source>
</evidence>
<keyword evidence="11" id="KW-1185">Reference proteome</keyword>
<keyword evidence="5 7" id="KW-1133">Transmembrane helix</keyword>
<sequence length="308" mass="32849">MNLIGRKRKIRSGRQTAMYVSRVSIAINLVLSAFKLFAGVAAHSGAMISDGIHTASDVLSTLIVMAGVAMADRQSDKEHPYGHERMECVAAVLLAAVLFATGAGVGIEAVKTVVVQSAGGLAVPGRLALIAAVVSIVVKEWMYWYTRAAARKIDSQALMADAWHHRSDALSSVGALVGIAGARMGIAVLDPVASLVICIFIVKAAAGIFRDAVDRMVDKSCDDGTVEAMRRVALETEPVLGVDDIRTRMFGPRVYVDIEISADPSLRLDQAHGIAHQVHDAIEAEFPQVKHCMVHVNPYAGELEEGEA</sequence>
<evidence type="ECO:0000313" key="11">
    <source>
        <dbReference type="Proteomes" id="UP000198508"/>
    </source>
</evidence>
<dbReference type="NCBIfam" id="TIGR01297">
    <property type="entry name" value="CDF"/>
    <property type="match status" value="1"/>
</dbReference>
<feature type="transmembrane region" description="Helical" evidence="7">
    <location>
        <begin position="127"/>
        <end position="146"/>
    </location>
</feature>
<dbReference type="Gene3D" id="1.20.1510.10">
    <property type="entry name" value="Cation efflux protein transmembrane domain"/>
    <property type="match status" value="1"/>
</dbReference>
<dbReference type="PANTHER" id="PTHR43840:SF15">
    <property type="entry name" value="MITOCHONDRIAL METAL TRANSPORTER 1-RELATED"/>
    <property type="match status" value="1"/>
</dbReference>
<evidence type="ECO:0000256" key="4">
    <source>
        <dbReference type="ARBA" id="ARBA00022692"/>
    </source>
</evidence>
<dbReference type="Pfam" id="PF16916">
    <property type="entry name" value="ZT_dimer"/>
    <property type="match status" value="1"/>
</dbReference>
<feature type="domain" description="Cation efflux protein transmembrane" evidence="8">
    <location>
        <begin position="22"/>
        <end position="215"/>
    </location>
</feature>
<accession>A0A1I0IZJ5</accession>
<dbReference type="GeneID" id="93277516"/>
<comment type="similarity">
    <text evidence="2">Belongs to the cation diffusion facilitator (CDF) transporter (TC 2.A.4) family.</text>
</comment>
<evidence type="ECO:0000259" key="9">
    <source>
        <dbReference type="Pfam" id="PF16916"/>
    </source>
</evidence>
<dbReference type="SUPFAM" id="SSF161111">
    <property type="entry name" value="Cation efflux protein transmembrane domain-like"/>
    <property type="match status" value="1"/>
</dbReference>
<proteinExistence type="inferred from homology"/>
<feature type="transmembrane region" description="Helical" evidence="7">
    <location>
        <begin position="20"/>
        <end position="40"/>
    </location>
</feature>
<feature type="domain" description="Cation efflux protein cytoplasmic" evidence="9">
    <location>
        <begin position="222"/>
        <end position="299"/>
    </location>
</feature>
<evidence type="ECO:0000256" key="5">
    <source>
        <dbReference type="ARBA" id="ARBA00022989"/>
    </source>
</evidence>
<reference evidence="11" key="1">
    <citation type="submission" date="2016-10" db="EMBL/GenBank/DDBJ databases">
        <authorList>
            <person name="Varghese N."/>
            <person name="Submissions S."/>
        </authorList>
    </citation>
    <scope>NUCLEOTIDE SEQUENCE [LARGE SCALE GENOMIC DNA]</scope>
    <source>
        <strain evidence="11">NLAE-zl-G277</strain>
    </source>
</reference>
<keyword evidence="6 7" id="KW-0472">Membrane</keyword>
<dbReference type="Pfam" id="PF01545">
    <property type="entry name" value="Cation_efflux"/>
    <property type="match status" value="1"/>
</dbReference>
<dbReference type="InterPro" id="IPR027470">
    <property type="entry name" value="Cation_efflux_CTD"/>
</dbReference>
<dbReference type="InterPro" id="IPR027469">
    <property type="entry name" value="Cation_efflux_TMD_sf"/>
</dbReference>
<dbReference type="AlphaFoldDB" id="A0A1I0IZJ5"/>
<dbReference type="InterPro" id="IPR036837">
    <property type="entry name" value="Cation_efflux_CTD_sf"/>
</dbReference>
<feature type="transmembrane region" description="Helical" evidence="7">
    <location>
        <begin position="167"/>
        <end position="186"/>
    </location>
</feature>
<evidence type="ECO:0000256" key="3">
    <source>
        <dbReference type="ARBA" id="ARBA00022448"/>
    </source>
</evidence>
<keyword evidence="3" id="KW-0813">Transport</keyword>
<feature type="transmembrane region" description="Helical" evidence="7">
    <location>
        <begin position="89"/>
        <end position="107"/>
    </location>
</feature>
<evidence type="ECO:0000313" key="10">
    <source>
        <dbReference type="EMBL" id="SEU02897.1"/>
    </source>
</evidence>
<dbReference type="Proteomes" id="UP000198508">
    <property type="component" value="Unassembled WGS sequence"/>
</dbReference>
<evidence type="ECO:0000256" key="6">
    <source>
        <dbReference type="ARBA" id="ARBA00023136"/>
    </source>
</evidence>
<evidence type="ECO:0000256" key="2">
    <source>
        <dbReference type="ARBA" id="ARBA00008114"/>
    </source>
</evidence>